<dbReference type="AlphaFoldDB" id="A0A6P8Z4K1"/>
<keyword evidence="7" id="KW-0378">Hydrolase</keyword>
<evidence type="ECO:0000256" key="1">
    <source>
        <dbReference type="ARBA" id="ARBA00001947"/>
    </source>
</evidence>
<dbReference type="PANTHER" id="PTHR43016:SF13">
    <property type="entry name" value="PRESEQUENCE PROTEASE, MITOCHONDRIAL"/>
    <property type="match status" value="1"/>
</dbReference>
<evidence type="ECO:0000256" key="2">
    <source>
        <dbReference type="ARBA" id="ARBA00004173"/>
    </source>
</evidence>
<keyword evidence="11" id="KW-0496">Mitochondrion</keyword>
<keyword evidence="8" id="KW-0862">Zinc</keyword>
<keyword evidence="5 14" id="KW-0645">Protease</keyword>
<keyword evidence="13" id="KW-1185">Reference proteome</keyword>
<reference evidence="14" key="1">
    <citation type="submission" date="2025-08" db="UniProtKB">
        <authorList>
            <consortium name="RefSeq"/>
        </authorList>
    </citation>
    <scope>IDENTIFICATION</scope>
    <source>
        <tissue evidence="14">Total insect</tissue>
    </source>
</reference>
<accession>A0A6P8Z4K1</accession>
<dbReference type="InterPro" id="IPR013578">
    <property type="entry name" value="Peptidase_M16C_assoc"/>
</dbReference>
<keyword evidence="10" id="KW-0482">Metalloprotease</keyword>
<evidence type="ECO:0000256" key="5">
    <source>
        <dbReference type="ARBA" id="ARBA00022670"/>
    </source>
</evidence>
<comment type="subcellular location">
    <subcellularLocation>
        <location evidence="2">Mitochondrion</location>
    </subcellularLocation>
</comment>
<keyword evidence="9" id="KW-0809">Transit peptide</keyword>
<comment type="similarity">
    <text evidence="3">Belongs to the peptidase M16 family. PreP subfamily.</text>
</comment>
<dbReference type="GO" id="GO:0016485">
    <property type="term" value="P:protein processing"/>
    <property type="evidence" value="ECO:0007669"/>
    <property type="project" value="TreeGrafter"/>
</dbReference>
<evidence type="ECO:0000313" key="13">
    <source>
        <dbReference type="Proteomes" id="UP000515158"/>
    </source>
</evidence>
<dbReference type="Pfam" id="PF22516">
    <property type="entry name" value="PreP_C"/>
    <property type="match status" value="1"/>
</dbReference>
<dbReference type="FunCoup" id="A0A6P8Z4K1">
    <property type="interactions" value="1680"/>
</dbReference>
<dbReference type="SMART" id="SM01264">
    <property type="entry name" value="M16C_associated"/>
    <property type="match status" value="1"/>
</dbReference>
<dbReference type="InterPro" id="IPR007863">
    <property type="entry name" value="Peptidase_M16_C"/>
</dbReference>
<dbReference type="SUPFAM" id="SSF63411">
    <property type="entry name" value="LuxS/MPP-like metallohydrolase"/>
    <property type="match status" value="4"/>
</dbReference>
<evidence type="ECO:0000256" key="4">
    <source>
        <dbReference type="ARBA" id="ARBA00020167"/>
    </source>
</evidence>
<dbReference type="GO" id="GO:0005759">
    <property type="term" value="C:mitochondrial matrix"/>
    <property type="evidence" value="ECO:0007669"/>
    <property type="project" value="TreeGrafter"/>
</dbReference>
<dbReference type="InterPro" id="IPR055130">
    <property type="entry name" value="PreP_C"/>
</dbReference>
<evidence type="ECO:0000256" key="9">
    <source>
        <dbReference type="ARBA" id="ARBA00022946"/>
    </source>
</evidence>
<evidence type="ECO:0000256" key="11">
    <source>
        <dbReference type="ARBA" id="ARBA00023128"/>
    </source>
</evidence>
<dbReference type="FunFam" id="3.30.830.10:FF:000011">
    <property type="entry name" value="Presequence protease, mitochondrial"/>
    <property type="match status" value="1"/>
</dbReference>
<evidence type="ECO:0000256" key="8">
    <source>
        <dbReference type="ARBA" id="ARBA00022833"/>
    </source>
</evidence>
<evidence type="ECO:0000256" key="10">
    <source>
        <dbReference type="ARBA" id="ARBA00023049"/>
    </source>
</evidence>
<protein>
    <recommendedName>
        <fullName evidence="4">Presequence protease, mitochondrial</fullName>
    </recommendedName>
</protein>
<feature type="domain" description="Peptidase M16C associated" evidence="12">
    <location>
        <begin position="523"/>
        <end position="770"/>
    </location>
</feature>
<evidence type="ECO:0000259" key="12">
    <source>
        <dbReference type="SMART" id="SM01264"/>
    </source>
</evidence>
<evidence type="ECO:0000313" key="14">
    <source>
        <dbReference type="RefSeq" id="XP_034244701.1"/>
    </source>
</evidence>
<evidence type="ECO:0000256" key="7">
    <source>
        <dbReference type="ARBA" id="ARBA00022801"/>
    </source>
</evidence>
<dbReference type="InterPro" id="IPR011249">
    <property type="entry name" value="Metalloenz_LuxS/M16"/>
</dbReference>
<evidence type="ECO:0000256" key="6">
    <source>
        <dbReference type="ARBA" id="ARBA00022723"/>
    </source>
</evidence>
<dbReference type="GeneID" id="117647183"/>
<dbReference type="FunFam" id="3.30.830.10:FF:000013">
    <property type="entry name" value="Mitochondrial presequence protease"/>
    <property type="match status" value="1"/>
</dbReference>
<organism evidence="14">
    <name type="scientific">Thrips palmi</name>
    <name type="common">Melon thrips</name>
    <dbReference type="NCBI Taxonomy" id="161013"/>
    <lineage>
        <taxon>Eukaryota</taxon>
        <taxon>Metazoa</taxon>
        <taxon>Ecdysozoa</taxon>
        <taxon>Arthropoda</taxon>
        <taxon>Hexapoda</taxon>
        <taxon>Insecta</taxon>
        <taxon>Pterygota</taxon>
        <taxon>Neoptera</taxon>
        <taxon>Paraneoptera</taxon>
        <taxon>Thysanoptera</taxon>
        <taxon>Terebrantia</taxon>
        <taxon>Thripoidea</taxon>
        <taxon>Thripidae</taxon>
        <taxon>Thrips</taxon>
    </lineage>
</organism>
<proteinExistence type="inferred from homology"/>
<dbReference type="RefSeq" id="XP_034244701.1">
    <property type="nucleotide sequence ID" value="XM_034388810.1"/>
</dbReference>
<dbReference type="InParanoid" id="A0A6P8Z4K1"/>
<dbReference type="Proteomes" id="UP000515158">
    <property type="component" value="Unplaced"/>
</dbReference>
<dbReference type="FunFam" id="3.30.830.10:FF:000009">
    <property type="entry name" value="Presequence protease, mitochondrial"/>
    <property type="match status" value="1"/>
</dbReference>
<dbReference type="GO" id="GO:0004222">
    <property type="term" value="F:metalloendopeptidase activity"/>
    <property type="evidence" value="ECO:0007669"/>
    <property type="project" value="TreeGrafter"/>
</dbReference>
<keyword evidence="6" id="KW-0479">Metal-binding</keyword>
<dbReference type="OrthoDB" id="10250783at2759"/>
<gene>
    <name evidence="14" type="primary">LOC117647183</name>
</gene>
<sequence length="1034" mass="116101">MWRLKPLSSSVKVSTVLAPKCQYPKGTTISQKLLVRNLWNGTKNCQATSPAAQLKTDHVFKEGQEIEGFTVTEVGHIPEYHLTAVQLLHKETGAKYLHIDRKDTNNVFSINLRTTPMDSTGLPHILEHTTLCGSERFPVRDPFFKMLVRSLATFMNAMTGPDYTIYPFATQNKQDYFNLMSVYLDAVFRPKLSELDFKQEGWRLEHEDVSSKTSPIIIKGVVFNEMKGVLSDNTNIFMERFMNSILPSHTYAINSGGDPLVIPNLTHKDLVAFHKNYYRPENARLYSYGTFPLHETLNYVSSYLKKSQGENVDSSVPSEPRWKAERREHYSYRPDTLAADPKKQSSIAVGWLTSDINNVQENFELSIITELLIKGPNSPFYHTLVEPNIGAGLHPITGFTSQTRDTIFAVGLQGMDSADFDKVVSIIDNTLADVVKNGFEQERVEEVLHSIELGMRHQSSNFGLSVLFGLAPLWNHGVNVFDALRQADQIAKLKAKLSQSPTYLQDKVKECLVNNSHKLILTMSPDNDYVAKQDKAEAEILAEKLKKLSEEQKELVFKQGLELKEAQEKKDDLSVLPTLHISDVKDDVERHQLQLVKSNNVPIQYAAQPTNGITYFRGIINSAHLTEEEKNLFSVFCSVAAKMGVKDHDFHEFDHLVQMKTGGLGIGVQSVNHTSDVAAYEEGILLSSYCLERNFEAMLDLWRKLLCSVTFEDKNRLETLVNDMASDLVNGLIHSGHRYAMLSAGSQISPLAQYQEISGGVTHINIMKKLAGSDVEPLLSKMQEIAKKVFVKDNLRIAVNCMPEVLQETEAKLASFLETIPGTPNSQPKIWTNNEPVNETNQPGIHHVLPLPVNFAAKSVLTVPYTHEDHAVLQVLGKLVSSKYLHPNIREKGGAYGSGVGINQSGLLNFFSYRDPNTTATFDIFDNSYNWVKKNEFSDKEIDESKLGLFQGLDAPVAPGSRGNLNFVNHITYDMLQKYRLSVKNVTRDRILEVAAKFLNPESKVIASRTLIGPENKDIASRPGESWKSMSYEN</sequence>
<dbReference type="Pfam" id="PF08367">
    <property type="entry name" value="M16C_assoc"/>
    <property type="match status" value="1"/>
</dbReference>
<dbReference type="Gene3D" id="3.30.830.10">
    <property type="entry name" value="Metalloenzyme, LuxS/M16 peptidase-like"/>
    <property type="match status" value="4"/>
</dbReference>
<dbReference type="GO" id="GO:0046872">
    <property type="term" value="F:metal ion binding"/>
    <property type="evidence" value="ECO:0007669"/>
    <property type="project" value="UniProtKB-KW"/>
</dbReference>
<dbReference type="PANTHER" id="PTHR43016">
    <property type="entry name" value="PRESEQUENCE PROTEASE"/>
    <property type="match status" value="1"/>
</dbReference>
<evidence type="ECO:0000256" key="3">
    <source>
        <dbReference type="ARBA" id="ARBA00007575"/>
    </source>
</evidence>
<dbReference type="Pfam" id="PF05193">
    <property type="entry name" value="Peptidase_M16_C"/>
    <property type="match status" value="1"/>
</dbReference>
<name>A0A6P8Z4K1_THRPL</name>
<comment type="cofactor">
    <cofactor evidence="1">
        <name>Zn(2+)</name>
        <dbReference type="ChEBI" id="CHEBI:29105"/>
    </cofactor>
</comment>
<dbReference type="KEGG" id="tpal:117647183"/>